<evidence type="ECO:0000256" key="2">
    <source>
        <dbReference type="ARBA" id="ARBA00022670"/>
    </source>
</evidence>
<dbReference type="GO" id="GO:0016926">
    <property type="term" value="P:protein desumoylation"/>
    <property type="evidence" value="ECO:0007669"/>
    <property type="project" value="TreeGrafter"/>
</dbReference>
<proteinExistence type="inferred from homology"/>
<dbReference type="OrthoDB" id="1939479at2759"/>
<keyword evidence="4" id="KW-0788">Thiol protease</keyword>
<feature type="compositionally biased region" description="Low complexity" evidence="5">
    <location>
        <begin position="183"/>
        <end position="204"/>
    </location>
</feature>
<organism evidence="7 8">
    <name type="scientific">Synchytrium microbalum</name>
    <dbReference type="NCBI Taxonomy" id="1806994"/>
    <lineage>
        <taxon>Eukaryota</taxon>
        <taxon>Fungi</taxon>
        <taxon>Fungi incertae sedis</taxon>
        <taxon>Chytridiomycota</taxon>
        <taxon>Chytridiomycota incertae sedis</taxon>
        <taxon>Chytridiomycetes</taxon>
        <taxon>Synchytriales</taxon>
        <taxon>Synchytriaceae</taxon>
        <taxon>Synchytrium</taxon>
    </lineage>
</organism>
<dbReference type="STRING" id="1806994.A0A507C8L0"/>
<feature type="region of interest" description="Disordered" evidence="5">
    <location>
        <begin position="1"/>
        <end position="28"/>
    </location>
</feature>
<sequence length="611" mass="68886">MAKKRSRAQMSTPDNDHVASGANAGNDTSQAGGLFAPFAKMVKRVVGIFKPSRYNADSVNNIIANESNHVHPIEYHIPHVDYNPNTDKDTSNSHSPDQPIQSIYPNPSIISDFLPPSSPVAPPSSALAIQPPEGPTDVTKRTAPDPKRFSKRIQKGKEKAQSTQYSPLNVIATASTIDSASTNVASSTTSNGASTATTTNAPSTIPEAPVMPTTLFDGERRDYTSYSKGGITLLDREKEKRKAQALNTLYKSYLPSFATSKQLGFDRPQEDFDSELLRFSRRTSYTDVFTPGFVDYQVQLINERRKKAVPLATIKMPELLSNLNAQPSFATPISQVARIFQTPASELAREPLWIRDLRKKAESIERADISLKGGELALQYISKLEAQEDERDAEIELLRKSSRARPRRPENFPILTSEQDSKVKSLLAAGPDREVINKFNIDLKKSDLATLRGTEWLNDEVINFYGAMIMDRSKQSIGKLPKIHFYNSFFYEFLERSGYEKVKKWSKKVKPSFWEQDYIMFPVHLGMHWCCGMINLKKQRIEYYDSMHGVDTNDYCPKSIPVQMNGYDCGVFTCMFAEYLAREEEFDFVQNDMPDLRKRVVYELSTATLLL</sequence>
<evidence type="ECO:0000313" key="7">
    <source>
        <dbReference type="EMBL" id="TPX34336.1"/>
    </source>
</evidence>
<evidence type="ECO:0000256" key="4">
    <source>
        <dbReference type="ARBA" id="ARBA00022807"/>
    </source>
</evidence>
<dbReference type="GO" id="GO:0016929">
    <property type="term" value="F:deSUMOylase activity"/>
    <property type="evidence" value="ECO:0007669"/>
    <property type="project" value="TreeGrafter"/>
</dbReference>
<keyword evidence="2" id="KW-0645">Protease</keyword>
<dbReference type="Gene3D" id="3.40.395.10">
    <property type="entry name" value="Adenoviral Proteinase, Chain A"/>
    <property type="match status" value="1"/>
</dbReference>
<reference evidence="7 8" key="1">
    <citation type="journal article" date="2019" name="Sci. Rep.">
        <title>Comparative genomics of chytrid fungi reveal insights into the obligate biotrophic and pathogenic lifestyle of Synchytrium endobioticum.</title>
        <authorList>
            <person name="van de Vossenberg B.T.L.H."/>
            <person name="Warris S."/>
            <person name="Nguyen H.D.T."/>
            <person name="van Gent-Pelzer M.P.E."/>
            <person name="Joly D.L."/>
            <person name="van de Geest H.C."/>
            <person name="Bonants P.J.M."/>
            <person name="Smith D.S."/>
            <person name="Levesque C.A."/>
            <person name="van der Lee T.A.J."/>
        </authorList>
    </citation>
    <scope>NUCLEOTIDE SEQUENCE [LARGE SCALE GENOMIC DNA]</scope>
    <source>
        <strain evidence="7 8">JEL517</strain>
    </source>
</reference>
<dbReference type="SUPFAM" id="SSF54001">
    <property type="entry name" value="Cysteine proteinases"/>
    <property type="match status" value="1"/>
</dbReference>
<dbReference type="AlphaFoldDB" id="A0A507C8L0"/>
<feature type="region of interest" description="Disordered" evidence="5">
    <location>
        <begin position="80"/>
        <end position="162"/>
    </location>
</feature>
<gene>
    <name evidence="7" type="ORF">SmJEL517_g02941</name>
</gene>
<evidence type="ECO:0000256" key="3">
    <source>
        <dbReference type="ARBA" id="ARBA00022801"/>
    </source>
</evidence>
<feature type="domain" description="Ubiquitin-like protease family profile" evidence="6">
    <location>
        <begin position="441"/>
        <end position="580"/>
    </location>
</feature>
<protein>
    <recommendedName>
        <fullName evidence="6">Ubiquitin-like protease family profile domain-containing protein</fullName>
    </recommendedName>
</protein>
<dbReference type="InterPro" id="IPR038765">
    <property type="entry name" value="Papain-like_cys_pep_sf"/>
</dbReference>
<comment type="caution">
    <text evidence="7">The sequence shown here is derived from an EMBL/GenBank/DDBJ whole genome shotgun (WGS) entry which is preliminary data.</text>
</comment>
<evidence type="ECO:0000259" key="6">
    <source>
        <dbReference type="PROSITE" id="PS50600"/>
    </source>
</evidence>
<dbReference type="InterPro" id="IPR003653">
    <property type="entry name" value="Peptidase_C48_C"/>
</dbReference>
<name>A0A507C8L0_9FUNG</name>
<dbReference type="Proteomes" id="UP000319731">
    <property type="component" value="Unassembled WGS sequence"/>
</dbReference>
<dbReference type="Pfam" id="PF02902">
    <property type="entry name" value="Peptidase_C48"/>
    <property type="match status" value="2"/>
</dbReference>
<dbReference type="PROSITE" id="PS50600">
    <property type="entry name" value="ULP_PROTEASE"/>
    <property type="match status" value="1"/>
</dbReference>
<accession>A0A507C8L0</accession>
<keyword evidence="8" id="KW-1185">Reference proteome</keyword>
<dbReference type="GO" id="GO:0006508">
    <property type="term" value="P:proteolysis"/>
    <property type="evidence" value="ECO:0007669"/>
    <property type="project" value="UniProtKB-KW"/>
</dbReference>
<dbReference type="GO" id="GO:0005634">
    <property type="term" value="C:nucleus"/>
    <property type="evidence" value="ECO:0007669"/>
    <property type="project" value="TreeGrafter"/>
</dbReference>
<dbReference type="EMBL" id="QEAO01000014">
    <property type="protein sequence ID" value="TPX34336.1"/>
    <property type="molecule type" value="Genomic_DNA"/>
</dbReference>
<feature type="compositionally biased region" description="Basic and acidic residues" evidence="5">
    <location>
        <begin position="138"/>
        <end position="148"/>
    </location>
</feature>
<dbReference type="RefSeq" id="XP_031025100.1">
    <property type="nucleotide sequence ID" value="XM_031168869.1"/>
</dbReference>
<keyword evidence="3" id="KW-0378">Hydrolase</keyword>
<evidence type="ECO:0000256" key="5">
    <source>
        <dbReference type="SAM" id="MobiDB-lite"/>
    </source>
</evidence>
<feature type="region of interest" description="Disordered" evidence="5">
    <location>
        <begin position="183"/>
        <end position="212"/>
    </location>
</feature>
<dbReference type="PANTHER" id="PTHR12606:SF141">
    <property type="entry name" value="GH15225P-RELATED"/>
    <property type="match status" value="1"/>
</dbReference>
<feature type="compositionally biased region" description="Polar residues" evidence="5">
    <location>
        <begin position="92"/>
        <end position="109"/>
    </location>
</feature>
<evidence type="ECO:0000256" key="1">
    <source>
        <dbReference type="ARBA" id="ARBA00005234"/>
    </source>
</evidence>
<dbReference type="PANTHER" id="PTHR12606">
    <property type="entry name" value="SENTRIN/SUMO-SPECIFIC PROTEASE"/>
    <property type="match status" value="1"/>
</dbReference>
<comment type="similarity">
    <text evidence="1">Belongs to the peptidase C48 family.</text>
</comment>
<dbReference type="GeneID" id="42004166"/>
<evidence type="ECO:0000313" key="8">
    <source>
        <dbReference type="Proteomes" id="UP000319731"/>
    </source>
</evidence>